<feature type="non-terminal residue" evidence="1">
    <location>
        <position position="1"/>
    </location>
</feature>
<protein>
    <submittedName>
        <fullName evidence="1">Uncharacterized protein</fullName>
    </submittedName>
</protein>
<comment type="caution">
    <text evidence="1">The sequence shown here is derived from an EMBL/GenBank/DDBJ whole genome shotgun (WGS) entry which is preliminary data.</text>
</comment>
<gene>
    <name evidence="1" type="ORF">L9F63_016744</name>
</gene>
<organism evidence="1 2">
    <name type="scientific">Diploptera punctata</name>
    <name type="common">Pacific beetle cockroach</name>
    <dbReference type="NCBI Taxonomy" id="6984"/>
    <lineage>
        <taxon>Eukaryota</taxon>
        <taxon>Metazoa</taxon>
        <taxon>Ecdysozoa</taxon>
        <taxon>Arthropoda</taxon>
        <taxon>Hexapoda</taxon>
        <taxon>Insecta</taxon>
        <taxon>Pterygota</taxon>
        <taxon>Neoptera</taxon>
        <taxon>Polyneoptera</taxon>
        <taxon>Dictyoptera</taxon>
        <taxon>Blattodea</taxon>
        <taxon>Blaberoidea</taxon>
        <taxon>Blaberidae</taxon>
        <taxon>Diplopterinae</taxon>
        <taxon>Diploptera</taxon>
    </lineage>
</organism>
<evidence type="ECO:0000313" key="2">
    <source>
        <dbReference type="Proteomes" id="UP001233999"/>
    </source>
</evidence>
<evidence type="ECO:0000313" key="1">
    <source>
        <dbReference type="EMBL" id="KAJ9590132.1"/>
    </source>
</evidence>
<accession>A0AAD8A1L4</accession>
<reference evidence="1" key="1">
    <citation type="journal article" date="2023" name="IScience">
        <title>Live-bearing cockroach genome reveals convergent evolutionary mechanisms linked to viviparity in insects and beyond.</title>
        <authorList>
            <person name="Fouks B."/>
            <person name="Harrison M.C."/>
            <person name="Mikhailova A.A."/>
            <person name="Marchal E."/>
            <person name="English S."/>
            <person name="Carruthers M."/>
            <person name="Jennings E.C."/>
            <person name="Chiamaka E.L."/>
            <person name="Frigard R.A."/>
            <person name="Pippel M."/>
            <person name="Attardo G.M."/>
            <person name="Benoit J.B."/>
            <person name="Bornberg-Bauer E."/>
            <person name="Tobe S.S."/>
        </authorList>
    </citation>
    <scope>NUCLEOTIDE SEQUENCE</scope>
    <source>
        <strain evidence="1">Stay&amp;Tobe</strain>
    </source>
</reference>
<dbReference type="Proteomes" id="UP001233999">
    <property type="component" value="Unassembled WGS sequence"/>
</dbReference>
<keyword evidence="2" id="KW-1185">Reference proteome</keyword>
<sequence>LVKRSLVTLQVAHSEELEALQKLLHFPEEVALRLADTEYHLFYQVPPIDYLRQVTLDLGAGTGDVPPPAPGPGLSDHRPPIALPLPLHLLQDLRFVVSSNVSMR</sequence>
<name>A0AAD8A1L4_DIPPU</name>
<proteinExistence type="predicted"/>
<dbReference type="EMBL" id="JASPKZ010004555">
    <property type="protein sequence ID" value="KAJ9590132.1"/>
    <property type="molecule type" value="Genomic_DNA"/>
</dbReference>
<reference evidence="1" key="2">
    <citation type="submission" date="2023-05" db="EMBL/GenBank/DDBJ databases">
        <authorList>
            <person name="Fouks B."/>
        </authorList>
    </citation>
    <scope>NUCLEOTIDE SEQUENCE</scope>
    <source>
        <strain evidence="1">Stay&amp;Tobe</strain>
        <tissue evidence="1">Testes</tissue>
    </source>
</reference>
<dbReference type="AlphaFoldDB" id="A0AAD8A1L4"/>